<gene>
    <name evidence="3" type="ORF">SAMN04488505_104113</name>
</gene>
<dbReference type="Pfam" id="PF00106">
    <property type="entry name" value="adh_short"/>
    <property type="match status" value="1"/>
</dbReference>
<keyword evidence="4" id="KW-1185">Reference proteome</keyword>
<dbReference type="InterPro" id="IPR002347">
    <property type="entry name" value="SDR_fam"/>
</dbReference>
<dbReference type="PANTHER" id="PTHR43669">
    <property type="entry name" value="5-KETO-D-GLUCONATE 5-REDUCTASE"/>
    <property type="match status" value="1"/>
</dbReference>
<dbReference type="Proteomes" id="UP000198984">
    <property type="component" value="Unassembled WGS sequence"/>
</dbReference>
<dbReference type="Gene3D" id="3.40.50.720">
    <property type="entry name" value="NAD(P)-binding Rossmann-like Domain"/>
    <property type="match status" value="1"/>
</dbReference>
<dbReference type="PANTHER" id="PTHR43669:SF3">
    <property type="entry name" value="ALCOHOL DEHYDROGENASE, PUTATIVE (AFU_ORTHOLOGUE AFUA_3G03445)-RELATED"/>
    <property type="match status" value="1"/>
</dbReference>
<comment type="similarity">
    <text evidence="1">Belongs to the short-chain dehydrogenases/reductases (SDR) family.</text>
</comment>
<evidence type="ECO:0000313" key="3">
    <source>
        <dbReference type="EMBL" id="SEM34447.1"/>
    </source>
</evidence>
<dbReference type="GO" id="GO:0016491">
    <property type="term" value="F:oxidoreductase activity"/>
    <property type="evidence" value="ECO:0007669"/>
    <property type="project" value="UniProtKB-KW"/>
</dbReference>
<dbReference type="AlphaFoldDB" id="A0A1H7XMN3"/>
<reference evidence="3 4" key="1">
    <citation type="submission" date="2016-10" db="EMBL/GenBank/DDBJ databases">
        <authorList>
            <person name="de Groot N.N."/>
        </authorList>
    </citation>
    <scope>NUCLEOTIDE SEQUENCE [LARGE SCALE GENOMIC DNA]</scope>
    <source>
        <strain evidence="3 4">DSM 21039</strain>
    </source>
</reference>
<sequence length="233" mass="25873">MGNSLSGKIALVVDGTSYVGKGIVQAFLEENATVVVPASSVSDIAGLKAALQSVPQDKLVTFLTDIADYAKVKDYADMLYNQFKRIDLAVTYINASRNTRSFLQTDIEEWQTMGNSLTAYFAASRALFTLMQDPGSMYVTMSNAAHLARKPHTSLHHLSSLFQMEIAGLFAREKHKIKTRYHHVYIENVIAPVMVGQFIIKLYCGQAAAPEKIFQCCITKTFHNEIIQAILKD</sequence>
<name>A0A1H7XMN3_9BACT</name>
<proteinExistence type="inferred from homology"/>
<protein>
    <submittedName>
        <fullName evidence="3">NADP-dependent 3-hydroxy acid dehydrogenase YdfG</fullName>
    </submittedName>
</protein>
<organism evidence="3 4">
    <name type="scientific">Chitinophaga rupis</name>
    <dbReference type="NCBI Taxonomy" id="573321"/>
    <lineage>
        <taxon>Bacteria</taxon>
        <taxon>Pseudomonadati</taxon>
        <taxon>Bacteroidota</taxon>
        <taxon>Chitinophagia</taxon>
        <taxon>Chitinophagales</taxon>
        <taxon>Chitinophagaceae</taxon>
        <taxon>Chitinophaga</taxon>
    </lineage>
</organism>
<dbReference type="SUPFAM" id="SSF51735">
    <property type="entry name" value="NAD(P)-binding Rossmann-fold domains"/>
    <property type="match status" value="1"/>
</dbReference>
<accession>A0A1H7XMN3</accession>
<evidence type="ECO:0000256" key="2">
    <source>
        <dbReference type="ARBA" id="ARBA00023002"/>
    </source>
</evidence>
<evidence type="ECO:0000313" key="4">
    <source>
        <dbReference type="Proteomes" id="UP000198984"/>
    </source>
</evidence>
<keyword evidence="2" id="KW-0560">Oxidoreductase</keyword>
<dbReference type="OrthoDB" id="655838at2"/>
<dbReference type="InterPro" id="IPR036291">
    <property type="entry name" value="NAD(P)-bd_dom_sf"/>
</dbReference>
<dbReference type="EMBL" id="FOBB01000004">
    <property type="protein sequence ID" value="SEM34447.1"/>
    <property type="molecule type" value="Genomic_DNA"/>
</dbReference>
<evidence type="ECO:0000256" key="1">
    <source>
        <dbReference type="ARBA" id="ARBA00006484"/>
    </source>
</evidence>
<dbReference type="RefSeq" id="WP_089914577.1">
    <property type="nucleotide sequence ID" value="NZ_FOBB01000004.1"/>
</dbReference>
<dbReference type="STRING" id="573321.SAMN04488505_104113"/>